<gene>
    <name evidence="2" type="ORF">NNL39_05760</name>
</gene>
<organism evidence="2 3">
    <name type="scientific">Microcella humidisoli</name>
    <dbReference type="NCBI Taxonomy" id="2963406"/>
    <lineage>
        <taxon>Bacteria</taxon>
        <taxon>Bacillati</taxon>
        <taxon>Actinomycetota</taxon>
        <taxon>Actinomycetes</taxon>
        <taxon>Micrococcales</taxon>
        <taxon>Microbacteriaceae</taxon>
        <taxon>Microcella</taxon>
    </lineage>
</organism>
<keyword evidence="3" id="KW-1185">Reference proteome</keyword>
<accession>A0ABY5G0G5</accession>
<dbReference type="InterPro" id="IPR041479">
    <property type="entry name" value="TetR_CgmR_C"/>
</dbReference>
<protein>
    <submittedName>
        <fullName evidence="2">TetR/AcrR family transcriptional regulator</fullName>
    </submittedName>
</protein>
<dbReference type="EMBL" id="CP101497">
    <property type="protein sequence ID" value="UTT63605.1"/>
    <property type="molecule type" value="Genomic_DNA"/>
</dbReference>
<dbReference type="InterPro" id="IPR009057">
    <property type="entry name" value="Homeodomain-like_sf"/>
</dbReference>
<sequence length="147" mass="15420">MPSLDALAGDAGVSKGGLMHHFASRSALVSALITAAVDATDRELRDAATRGEVVDTWLRLSAQPEVDGTPLSTLAIIALGAHDDLGDAVQQILDATRQWEALIADEVGDPTRARIIRMVGDGMLLQSLLSPTPLSALSTRELLAALK</sequence>
<reference evidence="2" key="1">
    <citation type="submission" date="2022-07" db="EMBL/GenBank/DDBJ databases">
        <title>Taxonomic analysis of Microcella humidisoli nov. sp., isolated from riverside soil.</title>
        <authorList>
            <person name="Molina K.M."/>
            <person name="Kim S.B."/>
        </authorList>
    </citation>
    <scope>NUCLEOTIDE SEQUENCE</scope>
    <source>
        <strain evidence="2">MMS21-STM10</strain>
    </source>
</reference>
<evidence type="ECO:0000313" key="2">
    <source>
        <dbReference type="EMBL" id="UTT63605.1"/>
    </source>
</evidence>
<dbReference type="Pfam" id="PF17937">
    <property type="entry name" value="TetR_C_28"/>
    <property type="match status" value="1"/>
</dbReference>
<dbReference type="SUPFAM" id="SSF46689">
    <property type="entry name" value="Homeodomain-like"/>
    <property type="match status" value="1"/>
</dbReference>
<dbReference type="Gene3D" id="1.10.357.10">
    <property type="entry name" value="Tetracycline Repressor, domain 2"/>
    <property type="match status" value="1"/>
</dbReference>
<evidence type="ECO:0000259" key="1">
    <source>
        <dbReference type="Pfam" id="PF17937"/>
    </source>
</evidence>
<dbReference type="Proteomes" id="UP001060039">
    <property type="component" value="Chromosome"/>
</dbReference>
<evidence type="ECO:0000313" key="3">
    <source>
        <dbReference type="Proteomes" id="UP001060039"/>
    </source>
</evidence>
<name>A0ABY5G0G5_9MICO</name>
<feature type="domain" description="TetR transcriptional regulator CgmR-like C-terminal" evidence="1">
    <location>
        <begin position="52"/>
        <end position="146"/>
    </location>
</feature>
<proteinExistence type="predicted"/>